<dbReference type="PROSITE" id="PS50146">
    <property type="entry name" value="DAGK"/>
    <property type="match status" value="1"/>
</dbReference>
<evidence type="ECO:0000256" key="1">
    <source>
        <dbReference type="ARBA" id="ARBA00001946"/>
    </source>
</evidence>
<proteinExistence type="inferred from homology"/>
<comment type="cofactor">
    <cofactor evidence="1">
        <name>Mg(2+)</name>
        <dbReference type="ChEBI" id="CHEBI:18420"/>
    </cofactor>
</comment>
<dbReference type="GO" id="GO:0016301">
    <property type="term" value="F:kinase activity"/>
    <property type="evidence" value="ECO:0007669"/>
    <property type="project" value="UniProtKB-KW"/>
</dbReference>
<sequence length="375" mass="40302">MSTSNEAPSSQRPLLSGAALSWVLPDACPELVHYSRPHLREAGHTAIGRPMRALVLHNEKAGFGSDAVFMFIRALAHPGDEVQLRVLPDPWDPDEAVADVDDWDLVVVSGGDGTVGSLLWALRGSETPVCVFPSGTANLFVSDLGNAPEPAAIARACRVGATMWSDIGQVSWQDPDGQTHVDGFTLMSGTGFDATLMRAAVPNKKAMGQAAYLVAAFDNPNPPVVTFDLDMDGEHVRRDAIACIIANTAMIQGEIEIVPDCRVDDGLLDVILLEAPDAVGLLRTLAAGIVDRHGENLGRPQVERFQCREVRVRASQPVPMQIDGDALPYEVTHFEAAVLPSANRLIVDPLSPYFRDTQEGPKYPGTEVTAFPPSE</sequence>
<evidence type="ECO:0000256" key="2">
    <source>
        <dbReference type="ARBA" id="ARBA00005983"/>
    </source>
</evidence>
<dbReference type="PANTHER" id="PTHR12358">
    <property type="entry name" value="SPHINGOSINE KINASE"/>
    <property type="match status" value="1"/>
</dbReference>
<dbReference type="InterPro" id="IPR017438">
    <property type="entry name" value="ATP-NAD_kinase_N"/>
</dbReference>
<feature type="region of interest" description="Disordered" evidence="9">
    <location>
        <begin position="356"/>
        <end position="375"/>
    </location>
</feature>
<dbReference type="InterPro" id="IPR045540">
    <property type="entry name" value="YegS/DAGK_C"/>
</dbReference>
<keyword evidence="6" id="KW-0067">ATP-binding</keyword>
<keyword evidence="5 11" id="KW-0418">Kinase</keyword>
<dbReference type="Pfam" id="PF19279">
    <property type="entry name" value="YegS_C"/>
    <property type="match status" value="1"/>
</dbReference>
<evidence type="ECO:0000313" key="11">
    <source>
        <dbReference type="EMBL" id="MDJ1128745.1"/>
    </source>
</evidence>
<gene>
    <name evidence="11" type="ORF">QJ043_01405</name>
</gene>
<dbReference type="Proteomes" id="UP001431693">
    <property type="component" value="Unassembled WGS sequence"/>
</dbReference>
<reference evidence="11" key="1">
    <citation type="submission" date="2023-05" db="EMBL/GenBank/DDBJ databases">
        <title>[olsenella] sp. nov., isolated from a pig farm feces dump.</title>
        <authorList>
            <person name="Chang Y.-H."/>
        </authorList>
    </citation>
    <scope>NUCLEOTIDE SEQUENCE</scope>
    <source>
        <strain evidence="11">YH-ols2217</strain>
    </source>
</reference>
<dbReference type="PANTHER" id="PTHR12358:SF106">
    <property type="entry name" value="LIPID KINASE YEGS"/>
    <property type="match status" value="1"/>
</dbReference>
<dbReference type="SUPFAM" id="SSF111331">
    <property type="entry name" value="NAD kinase/diacylglycerol kinase-like"/>
    <property type="match status" value="1"/>
</dbReference>
<dbReference type="SMART" id="SM00046">
    <property type="entry name" value="DAGKc"/>
    <property type="match status" value="1"/>
</dbReference>
<comment type="caution">
    <text evidence="11">The sequence shown here is derived from an EMBL/GenBank/DDBJ whole genome shotgun (WGS) entry which is preliminary data.</text>
</comment>
<dbReference type="EMBL" id="JASJEX010000001">
    <property type="protein sequence ID" value="MDJ1128745.1"/>
    <property type="molecule type" value="Genomic_DNA"/>
</dbReference>
<keyword evidence="7" id="KW-0443">Lipid metabolism</keyword>
<accession>A0ABT6ZI71</accession>
<protein>
    <submittedName>
        <fullName evidence="11">Diacylglycerol kinase family protein</fullName>
    </submittedName>
</protein>
<evidence type="ECO:0000256" key="4">
    <source>
        <dbReference type="ARBA" id="ARBA00022741"/>
    </source>
</evidence>
<keyword evidence="3" id="KW-0808">Transferase</keyword>
<evidence type="ECO:0000256" key="9">
    <source>
        <dbReference type="SAM" id="MobiDB-lite"/>
    </source>
</evidence>
<keyword evidence="8" id="KW-1208">Phospholipid metabolism</keyword>
<evidence type="ECO:0000256" key="7">
    <source>
        <dbReference type="ARBA" id="ARBA00023209"/>
    </source>
</evidence>
<dbReference type="InterPro" id="IPR016064">
    <property type="entry name" value="NAD/diacylglycerol_kinase_sf"/>
</dbReference>
<keyword evidence="7" id="KW-0594">Phospholipid biosynthesis</keyword>
<dbReference type="Pfam" id="PF00781">
    <property type="entry name" value="DAGK_cat"/>
    <property type="match status" value="1"/>
</dbReference>
<keyword evidence="7" id="KW-0444">Lipid biosynthesis</keyword>
<evidence type="ECO:0000259" key="10">
    <source>
        <dbReference type="PROSITE" id="PS50146"/>
    </source>
</evidence>
<name>A0ABT6ZI71_9ACTN</name>
<dbReference type="RefSeq" id="WP_283712385.1">
    <property type="nucleotide sequence ID" value="NZ_JASJEW010000001.1"/>
</dbReference>
<organism evidence="11 12">
    <name type="scientific">Kribbibacterium absianum</name>
    <dbReference type="NCBI Taxonomy" id="3044210"/>
    <lineage>
        <taxon>Bacteria</taxon>
        <taxon>Bacillati</taxon>
        <taxon>Actinomycetota</taxon>
        <taxon>Coriobacteriia</taxon>
        <taxon>Coriobacteriales</taxon>
        <taxon>Kribbibacteriaceae</taxon>
        <taxon>Kribbibacterium</taxon>
    </lineage>
</organism>
<evidence type="ECO:0000256" key="5">
    <source>
        <dbReference type="ARBA" id="ARBA00022777"/>
    </source>
</evidence>
<keyword evidence="4" id="KW-0547">Nucleotide-binding</keyword>
<dbReference type="Gene3D" id="2.60.200.40">
    <property type="match status" value="1"/>
</dbReference>
<keyword evidence="12" id="KW-1185">Reference proteome</keyword>
<comment type="similarity">
    <text evidence="2">Belongs to the diacylglycerol/lipid kinase family.</text>
</comment>
<feature type="domain" description="DAGKc" evidence="10">
    <location>
        <begin position="48"/>
        <end position="174"/>
    </location>
</feature>
<evidence type="ECO:0000256" key="6">
    <source>
        <dbReference type="ARBA" id="ARBA00022840"/>
    </source>
</evidence>
<dbReference type="InterPro" id="IPR001206">
    <property type="entry name" value="Diacylglycerol_kinase_cat_dom"/>
</dbReference>
<evidence type="ECO:0000313" key="12">
    <source>
        <dbReference type="Proteomes" id="UP001431693"/>
    </source>
</evidence>
<evidence type="ECO:0000256" key="8">
    <source>
        <dbReference type="ARBA" id="ARBA00023264"/>
    </source>
</evidence>
<evidence type="ECO:0000256" key="3">
    <source>
        <dbReference type="ARBA" id="ARBA00022679"/>
    </source>
</evidence>
<dbReference type="Gene3D" id="3.40.50.10330">
    <property type="entry name" value="Probable inorganic polyphosphate/atp-NAD kinase, domain 1"/>
    <property type="match status" value="1"/>
</dbReference>
<dbReference type="InterPro" id="IPR050187">
    <property type="entry name" value="Lipid_Phosphate_FormReg"/>
</dbReference>